<reference evidence="2" key="1">
    <citation type="submission" date="2022-08" db="EMBL/GenBank/DDBJ databases">
        <title>Chelativorans sichuanense sp. nov., a paraffin oil-degrading bacterium isolated from a mixture of oil-based drill cuttings and paddy soil.</title>
        <authorList>
            <person name="Yu J."/>
            <person name="Liu H."/>
            <person name="Chen Q."/>
        </authorList>
    </citation>
    <scope>NUCLEOTIDE SEQUENCE</scope>
    <source>
        <strain evidence="2">SCAU 2101</strain>
    </source>
</reference>
<dbReference type="EMBL" id="JAODNV010000012">
    <property type="protein sequence ID" value="MCT8991089.1"/>
    <property type="molecule type" value="Genomic_DNA"/>
</dbReference>
<dbReference type="AlphaFoldDB" id="A0A9X2X9R2"/>
<accession>A0A9X2X9R2</accession>
<dbReference type="InterPro" id="IPR004919">
    <property type="entry name" value="GmrSD_N"/>
</dbReference>
<dbReference type="PANTHER" id="PTHR37292">
    <property type="entry name" value="VNG6097C"/>
    <property type="match status" value="1"/>
</dbReference>
<dbReference type="RefSeq" id="WP_261515983.1">
    <property type="nucleotide sequence ID" value="NZ_JAODNV010000012.1"/>
</dbReference>
<protein>
    <submittedName>
        <fullName evidence="2">DUF262 domain-containing protein</fullName>
    </submittedName>
</protein>
<dbReference type="Pfam" id="PF03235">
    <property type="entry name" value="GmrSD_N"/>
    <property type="match status" value="1"/>
</dbReference>
<evidence type="ECO:0000313" key="3">
    <source>
        <dbReference type="Proteomes" id="UP001149009"/>
    </source>
</evidence>
<gene>
    <name evidence="2" type="ORF">NYR54_12435</name>
</gene>
<evidence type="ECO:0000313" key="2">
    <source>
        <dbReference type="EMBL" id="MCT8991089.1"/>
    </source>
</evidence>
<dbReference type="PANTHER" id="PTHR37292:SF2">
    <property type="entry name" value="DUF262 DOMAIN-CONTAINING PROTEIN"/>
    <property type="match status" value="1"/>
</dbReference>
<comment type="caution">
    <text evidence="2">The sequence shown here is derived from an EMBL/GenBank/DDBJ whole genome shotgun (WGS) entry which is preliminary data.</text>
</comment>
<keyword evidence="3" id="KW-1185">Reference proteome</keyword>
<sequence length="562" mass="64102">MAYSSTKIKDIVRASVDHDWSIPEFQRGFVWKPTQVRDLIESLWLRYPVGTLLIWDSRGPAETRSATDAKGPTQWVVDGQQRTTALCVLSGRKPYWWSSSQDWDQLIRKYDIRFDVHTRTPPYFVVANAATRKVTTSRYVPVRNVLNLDLDREEDQKKLEALAKQIKLDGLCDGMDAMEVYSRLNRLRSIRDQDVVLITVDNDLEDVVEIFARLNSRGTRVTEADIYLGVVAARAPGWVRDQYLPYVKSLGDMGFDVSPNLVFRTMTGVGRGKIRYKEIEQSFWDAATIKPTWERTKKAWGLAVRHLRDFGIAGNSLLPSDNALVPLTALLDRYPDAPFEQTFYWFLQASRFGRYSTSSTSSMEEDLKEIGESSSLSDALERLLAKIKYIPLLSADDFMRDYGDSRFGRLMLYLLIYDAQAEDWDERSMRIGFDAGELLAGFTPQFHHIFPRGYVGDEQPASVVNALGNIALIGPAINIRISKKEPLDYVARYGITEKKLRQQYIDPSFVETRLADLETWVRNRAQALADAGNAYLARLRGNLKLPQLLPTDQASENAYEND</sequence>
<organism evidence="2 3">
    <name type="scientific">Chelativorans petroleitrophicus</name>
    <dbReference type="NCBI Taxonomy" id="2975484"/>
    <lineage>
        <taxon>Bacteria</taxon>
        <taxon>Pseudomonadati</taxon>
        <taxon>Pseudomonadota</taxon>
        <taxon>Alphaproteobacteria</taxon>
        <taxon>Hyphomicrobiales</taxon>
        <taxon>Phyllobacteriaceae</taxon>
        <taxon>Chelativorans</taxon>
    </lineage>
</organism>
<dbReference type="Proteomes" id="UP001149009">
    <property type="component" value="Unassembled WGS sequence"/>
</dbReference>
<name>A0A9X2X9R2_9HYPH</name>
<feature type="domain" description="GmrSD restriction endonucleases N-terminal" evidence="1">
    <location>
        <begin position="16"/>
        <end position="227"/>
    </location>
</feature>
<proteinExistence type="predicted"/>
<evidence type="ECO:0000259" key="1">
    <source>
        <dbReference type="Pfam" id="PF03235"/>
    </source>
</evidence>